<dbReference type="PROSITE" id="PS51257">
    <property type="entry name" value="PROKAR_LIPOPROTEIN"/>
    <property type="match status" value="1"/>
</dbReference>
<evidence type="ECO:0000256" key="3">
    <source>
        <dbReference type="SAM" id="SignalP"/>
    </source>
</evidence>
<keyword evidence="2" id="KW-0813">Transport</keyword>
<reference evidence="5 6" key="1">
    <citation type="submission" date="2019-12" db="EMBL/GenBank/DDBJ databases">
        <title>Chitinophaga sp. strain ysch24 (GDMCC 1.1355), whole genome shotgun sequence.</title>
        <authorList>
            <person name="Zhang X."/>
        </authorList>
    </citation>
    <scope>NUCLEOTIDE SEQUENCE [LARGE SCALE GENOMIC DNA]</scope>
    <source>
        <strain evidence="6">ysch24</strain>
    </source>
</reference>
<dbReference type="SUPFAM" id="SSF56935">
    <property type="entry name" value="Porins"/>
    <property type="match status" value="1"/>
</dbReference>
<dbReference type="PROSITE" id="PS52016">
    <property type="entry name" value="TONB_DEPENDENT_REC_3"/>
    <property type="match status" value="1"/>
</dbReference>
<dbReference type="NCBIfam" id="TIGR04056">
    <property type="entry name" value="OMP_RagA_SusC"/>
    <property type="match status" value="1"/>
</dbReference>
<dbReference type="GO" id="GO:0015344">
    <property type="term" value="F:siderophore uptake transmembrane transporter activity"/>
    <property type="evidence" value="ECO:0007669"/>
    <property type="project" value="TreeGrafter"/>
</dbReference>
<dbReference type="InterPro" id="IPR023997">
    <property type="entry name" value="TonB-dep_OMP_SusC/RagA_CS"/>
</dbReference>
<dbReference type="EMBL" id="WRXN01000004">
    <property type="protein sequence ID" value="MVT08944.1"/>
    <property type="molecule type" value="Genomic_DNA"/>
</dbReference>
<evidence type="ECO:0000256" key="2">
    <source>
        <dbReference type="PROSITE-ProRule" id="PRU01360"/>
    </source>
</evidence>
<dbReference type="RefSeq" id="WP_157306361.1">
    <property type="nucleotide sequence ID" value="NZ_WRXN01000004.1"/>
</dbReference>
<feature type="domain" description="TonB-dependent receptor plug" evidence="4">
    <location>
        <begin position="116"/>
        <end position="232"/>
    </location>
</feature>
<dbReference type="Pfam" id="PF07715">
    <property type="entry name" value="Plug"/>
    <property type="match status" value="1"/>
</dbReference>
<feature type="signal peptide" evidence="3">
    <location>
        <begin position="1"/>
        <end position="20"/>
    </location>
</feature>
<dbReference type="PANTHER" id="PTHR30069:SF29">
    <property type="entry name" value="HEMOGLOBIN AND HEMOGLOBIN-HAPTOGLOBIN-BINDING PROTEIN 1-RELATED"/>
    <property type="match status" value="1"/>
</dbReference>
<dbReference type="PANTHER" id="PTHR30069">
    <property type="entry name" value="TONB-DEPENDENT OUTER MEMBRANE RECEPTOR"/>
    <property type="match status" value="1"/>
</dbReference>
<name>A0A7K1U3J9_9BACT</name>
<sequence length="1055" mass="118512">MKKLYAFWALLLLACMHTSAQQPELRTYQGTVTDSTGLPIPGATIAVRNGSKGVVTKNDGSFTLQATPGTIVVVTSVGFQPRDVVLGTEPRLQVTITSQASNLTDIVVVGYGTQRKASVTGAVSTLKSDDLVRTPSTTTSAALVGKMPGITARAADSRPGNGTSIQIRNLGNPLFVIDGVPYTGSTNPTAFGFTTGSGQDIFNNLGLDDIENITILKDASVSIYGLRASNGVVLVTTKKGKKNEKPGINLSGYYGFQNFTRYPRPANAGQYVRALVESEQNLGRDPSLLYTPAELAKWEAGTEKGYKSYDYYKEVLRPNVPQYYISANASGGSQRASYYMSVSRLKQEAVIKDYSFERTNLQANMETSLAKGLKVGTQISARLEKRHNVGVPGLDDYFNPFLSIFSMWPTESPYANDNPEYINQTHNVNVNPATYRDDITGYVDEWWRGMNVNLNAQYDFNFGLSVKGIYSYNYLNEDFDGFEYTWNAYKYDPVTDTYKTEPGFGNQNPWRERHKRNVISRYGQFQLSYNRKFGNHNISAVTAYELSDYDNSYYVVHTIPTNNYVPTQYLVEQDYLSDEWSLEARAGYIGRINYDYRSRYLLEVLGRYDGSYLYVRGKRWGFFPGVSLGWRISEEPFLKNRFGNQLNDLKLRVSYGETGSEIGFANGDAPRPFSYLPGYDFNRGSAVLNGSYVIGIRPRALPVTELSWVKNRTMNAGIDFTILDNRLSGQLDVFERRRTGLPAARYDVLIPSEVGDTLPNANLNVDATRGIEGMISYTGQAGKVNYSIAVNATYARLRSINTYKPRFGNAWDKYRLSIEDRWSNVTWGYHVAGRFESEEQIRNYEIDNDGQGNRTQLPGDFRYQDMNGDKIINNLDERPIGYAQGAQPYVSFGINGSIAYKGITLRFDFAGATMQTFLRNWELRYPFQNNGSSPAYMLADRWHREDPYNPSSRWISGTYPAIRKDNTTHVNYAVNDFWVTNVRYLRLKNLELGYSFPGKLVNRAGISALRVYVNGTNLFSVDNVGAMQIDPEISSSNGLVYPQQRLCNFGFNASF</sequence>
<keyword evidence="6" id="KW-1185">Reference proteome</keyword>
<proteinExistence type="inferred from homology"/>
<dbReference type="AlphaFoldDB" id="A0A7K1U3J9"/>
<keyword evidence="1 3" id="KW-0732">Signal</keyword>
<dbReference type="InterPro" id="IPR008969">
    <property type="entry name" value="CarboxyPept-like_regulatory"/>
</dbReference>
<dbReference type="Pfam" id="PF13715">
    <property type="entry name" value="CarbopepD_reg_2"/>
    <property type="match status" value="1"/>
</dbReference>
<dbReference type="InterPro" id="IPR037066">
    <property type="entry name" value="Plug_dom_sf"/>
</dbReference>
<dbReference type="Proteomes" id="UP000461730">
    <property type="component" value="Unassembled WGS sequence"/>
</dbReference>
<comment type="caution">
    <text evidence="5">The sequence shown here is derived from an EMBL/GenBank/DDBJ whole genome shotgun (WGS) entry which is preliminary data.</text>
</comment>
<keyword evidence="2" id="KW-0472">Membrane</keyword>
<dbReference type="Gene3D" id="2.60.40.1120">
    <property type="entry name" value="Carboxypeptidase-like, regulatory domain"/>
    <property type="match status" value="1"/>
</dbReference>
<dbReference type="InterPro" id="IPR012910">
    <property type="entry name" value="Plug_dom"/>
</dbReference>
<dbReference type="Gene3D" id="2.170.130.10">
    <property type="entry name" value="TonB-dependent receptor, plug domain"/>
    <property type="match status" value="1"/>
</dbReference>
<evidence type="ECO:0000259" key="4">
    <source>
        <dbReference type="Pfam" id="PF07715"/>
    </source>
</evidence>
<accession>A0A7K1U3J9</accession>
<dbReference type="InterPro" id="IPR039426">
    <property type="entry name" value="TonB-dep_rcpt-like"/>
</dbReference>
<dbReference type="GO" id="GO:0044718">
    <property type="term" value="P:siderophore transmembrane transport"/>
    <property type="evidence" value="ECO:0007669"/>
    <property type="project" value="TreeGrafter"/>
</dbReference>
<keyword evidence="2" id="KW-0812">Transmembrane</keyword>
<evidence type="ECO:0000313" key="6">
    <source>
        <dbReference type="Proteomes" id="UP000461730"/>
    </source>
</evidence>
<dbReference type="NCBIfam" id="TIGR04057">
    <property type="entry name" value="SusC_RagA_signa"/>
    <property type="match status" value="1"/>
</dbReference>
<evidence type="ECO:0000256" key="1">
    <source>
        <dbReference type="ARBA" id="ARBA00022729"/>
    </source>
</evidence>
<dbReference type="SUPFAM" id="SSF49464">
    <property type="entry name" value="Carboxypeptidase regulatory domain-like"/>
    <property type="match status" value="1"/>
</dbReference>
<comment type="subcellular location">
    <subcellularLocation>
        <location evidence="2">Cell outer membrane</location>
        <topology evidence="2">Multi-pass membrane protein</topology>
    </subcellularLocation>
</comment>
<protein>
    <submittedName>
        <fullName evidence="5">SusC/RagA family TonB-linked outer membrane protein</fullName>
    </submittedName>
</protein>
<organism evidence="5 6">
    <name type="scientific">Chitinophaga tropicalis</name>
    <dbReference type="NCBI Taxonomy" id="2683588"/>
    <lineage>
        <taxon>Bacteria</taxon>
        <taxon>Pseudomonadati</taxon>
        <taxon>Bacteroidota</taxon>
        <taxon>Chitinophagia</taxon>
        <taxon>Chitinophagales</taxon>
        <taxon>Chitinophagaceae</taxon>
        <taxon>Chitinophaga</taxon>
    </lineage>
</organism>
<evidence type="ECO:0000313" key="5">
    <source>
        <dbReference type="EMBL" id="MVT08944.1"/>
    </source>
</evidence>
<keyword evidence="2" id="KW-0998">Cell outer membrane</keyword>
<feature type="chain" id="PRO_5029561726" evidence="3">
    <location>
        <begin position="21"/>
        <end position="1055"/>
    </location>
</feature>
<gene>
    <name evidence="5" type="ORF">GO493_11790</name>
</gene>
<comment type="similarity">
    <text evidence="2">Belongs to the TonB-dependent receptor family.</text>
</comment>
<dbReference type="InterPro" id="IPR023996">
    <property type="entry name" value="TonB-dep_OMP_SusC/RagA"/>
</dbReference>
<dbReference type="GO" id="GO:0009279">
    <property type="term" value="C:cell outer membrane"/>
    <property type="evidence" value="ECO:0007669"/>
    <property type="project" value="UniProtKB-SubCell"/>
</dbReference>
<keyword evidence="2" id="KW-1134">Transmembrane beta strand</keyword>